<dbReference type="AlphaFoldDB" id="A0A5B8A0B5"/>
<dbReference type="OrthoDB" id="7408531at2"/>
<gene>
    <name evidence="2" type="ORF">FHG12_11390</name>
</gene>
<feature type="signal peptide" evidence="1">
    <location>
        <begin position="1"/>
        <end position="21"/>
    </location>
</feature>
<sequence>MKNTLLRLLLLTCFGLLTNFAPPEKQGTNAALVGKWSKDPNAVWEFRADRSYTMSMADGKASISGTYSVRGNMLMLSDLSATGQAKACDASQKGFYIFAADSYTLTLSTQNDDCPARNRLVPGTYNRK</sequence>
<name>A0A5B8A0B5_9BACT</name>
<dbReference type="Proteomes" id="UP000305398">
    <property type="component" value="Chromosome"/>
</dbReference>
<accession>A0A5B8A0B5</accession>
<protein>
    <recommendedName>
        <fullName evidence="4">DUF306 domain-containing protein</fullName>
    </recommendedName>
</protein>
<keyword evidence="3" id="KW-1185">Reference proteome</keyword>
<evidence type="ECO:0000313" key="3">
    <source>
        <dbReference type="Proteomes" id="UP000305398"/>
    </source>
</evidence>
<organism evidence="2 3">
    <name type="scientific">Hymenobacter jejuensis</name>
    <dbReference type="NCBI Taxonomy" id="2502781"/>
    <lineage>
        <taxon>Bacteria</taxon>
        <taxon>Pseudomonadati</taxon>
        <taxon>Bacteroidota</taxon>
        <taxon>Cytophagia</taxon>
        <taxon>Cytophagales</taxon>
        <taxon>Hymenobacteraceae</taxon>
        <taxon>Hymenobacter</taxon>
    </lineage>
</organism>
<reference evidence="2 3" key="1">
    <citation type="submission" date="2019-06" db="EMBL/GenBank/DDBJ databases">
        <authorList>
            <person name="Srinivasan S."/>
        </authorList>
    </citation>
    <scope>NUCLEOTIDE SEQUENCE [LARGE SCALE GENOMIC DNA]</scope>
    <source>
        <strain evidence="2 3">17J68-5</strain>
    </source>
</reference>
<feature type="chain" id="PRO_5022668340" description="DUF306 domain-containing protein" evidence="1">
    <location>
        <begin position="22"/>
        <end position="128"/>
    </location>
</feature>
<dbReference type="EMBL" id="CP040896">
    <property type="protein sequence ID" value="QDA60668.1"/>
    <property type="molecule type" value="Genomic_DNA"/>
</dbReference>
<evidence type="ECO:0008006" key="4">
    <source>
        <dbReference type="Google" id="ProtNLM"/>
    </source>
</evidence>
<proteinExistence type="predicted"/>
<dbReference type="RefSeq" id="WP_139515844.1">
    <property type="nucleotide sequence ID" value="NZ_CP040896.1"/>
</dbReference>
<evidence type="ECO:0000313" key="2">
    <source>
        <dbReference type="EMBL" id="QDA60668.1"/>
    </source>
</evidence>
<evidence type="ECO:0000256" key="1">
    <source>
        <dbReference type="SAM" id="SignalP"/>
    </source>
</evidence>
<dbReference type="KEGG" id="hyj:FHG12_11390"/>
<keyword evidence="1" id="KW-0732">Signal</keyword>